<dbReference type="NCBIfam" id="TIGR02834">
    <property type="entry name" value="spo_ytxC"/>
    <property type="match status" value="1"/>
</dbReference>
<accession>A0A953LHE2</accession>
<protein>
    <submittedName>
        <fullName evidence="1">Sporulation protein YtxC</fullName>
    </submittedName>
</protein>
<sequence>MPRSRFLAKRGETAVQAITIGTAAGIDEIRQRLDDEFRFLREEGLQVRIGQSHRGSFAFLDCAVDGAGRSSQADALLRHSVASALSDVIVEKWESDLIRKIIRGSYSYFSRDEQDLIADYTGRTLNGGSDSPNGYKVNRKSLILHRLRDYFDTADELVLEGFVNFRLRDYIEELEDAVDRAVDEFLMEREHREFIRLLRHFVEIQEPRIEHVHVLLGPGHAFRLLDDDGGAIRSEALEEFVVEMVESEVSYEDLLISALITLAPRSLTVHLADRPPGRDEALETILGVFGDRTVRCEGCPVCSQATAAACEPSQATLHH</sequence>
<evidence type="ECO:0000313" key="2">
    <source>
        <dbReference type="Proteomes" id="UP000732377"/>
    </source>
</evidence>
<dbReference type="Pfam" id="PF08812">
    <property type="entry name" value="YtxC"/>
    <property type="match status" value="1"/>
</dbReference>
<dbReference type="InterPro" id="IPR014199">
    <property type="entry name" value="Spore_YtxC"/>
</dbReference>
<dbReference type="EMBL" id="PIUK01000005">
    <property type="protein sequence ID" value="MBY6274864.1"/>
    <property type="molecule type" value="Genomic_DNA"/>
</dbReference>
<name>A0A953LHE2_SYMTR</name>
<reference evidence="1" key="1">
    <citation type="submission" date="2017-11" db="EMBL/GenBank/DDBJ databases">
        <title>Three new genomes from thermophilic consortium.</title>
        <authorList>
            <person name="Quaggio R."/>
            <person name="Amgarten D."/>
            <person name="Setubal J.C."/>
        </authorList>
    </citation>
    <scope>NUCLEOTIDE SEQUENCE</scope>
    <source>
        <strain evidence="1">ZCTH01-B2</strain>
    </source>
</reference>
<dbReference type="AlphaFoldDB" id="A0A953LHE2"/>
<evidence type="ECO:0000313" key="1">
    <source>
        <dbReference type="EMBL" id="MBY6274864.1"/>
    </source>
</evidence>
<organism evidence="1 2">
    <name type="scientific">Symbiobacterium thermophilum</name>
    <dbReference type="NCBI Taxonomy" id="2734"/>
    <lineage>
        <taxon>Bacteria</taxon>
        <taxon>Bacillati</taxon>
        <taxon>Bacillota</taxon>
        <taxon>Clostridia</taxon>
        <taxon>Eubacteriales</taxon>
        <taxon>Symbiobacteriaceae</taxon>
        <taxon>Symbiobacterium</taxon>
    </lineage>
</organism>
<proteinExistence type="predicted"/>
<comment type="caution">
    <text evidence="1">The sequence shown here is derived from an EMBL/GenBank/DDBJ whole genome shotgun (WGS) entry which is preliminary data.</text>
</comment>
<dbReference type="Proteomes" id="UP000732377">
    <property type="component" value="Unassembled WGS sequence"/>
</dbReference>
<gene>
    <name evidence="1" type="primary">ytxC</name>
    <name evidence="1" type="ORF">CWE10_01400</name>
</gene>